<sequence length="110" mass="10793">MKQIHSALALVVFSAVLAGCATTEAQAPKAAAPAATAPAAAADAALTTAVKTALGKEAQLSGAKITAAATTDGAVTLSGTAKNEWQQYLAGDIAKKTAGVKSVKNSIKVD</sequence>
<dbReference type="HOGENOM" id="CLU_2167481_0_0_4"/>
<protein>
    <recommendedName>
        <fullName evidence="2">BON domain-containing protein</fullName>
    </recommendedName>
</protein>
<evidence type="ECO:0000256" key="1">
    <source>
        <dbReference type="SAM" id="SignalP"/>
    </source>
</evidence>
<dbReference type="PROSITE" id="PS50914">
    <property type="entry name" value="BON"/>
    <property type="match status" value="1"/>
</dbReference>
<gene>
    <name evidence="3" type="ordered locus">HEAR3376</name>
</gene>
<evidence type="ECO:0000313" key="3">
    <source>
        <dbReference type="EMBL" id="CAL63478.1"/>
    </source>
</evidence>
<accession>A4GAE1</accession>
<dbReference type="EMBL" id="CU207211">
    <property type="protein sequence ID" value="CAL63478.1"/>
    <property type="molecule type" value="Genomic_DNA"/>
</dbReference>
<organism evidence="3 4">
    <name type="scientific">Herminiimonas arsenicoxydans</name>
    <dbReference type="NCBI Taxonomy" id="204773"/>
    <lineage>
        <taxon>Bacteria</taxon>
        <taxon>Pseudomonadati</taxon>
        <taxon>Pseudomonadota</taxon>
        <taxon>Betaproteobacteria</taxon>
        <taxon>Burkholderiales</taxon>
        <taxon>Oxalobacteraceae</taxon>
        <taxon>Herminiimonas</taxon>
    </lineage>
</organism>
<dbReference type="PANTHER" id="PTHR34606:SF15">
    <property type="entry name" value="BON DOMAIN-CONTAINING PROTEIN"/>
    <property type="match status" value="1"/>
</dbReference>
<dbReference type="InterPro" id="IPR007055">
    <property type="entry name" value="BON_dom"/>
</dbReference>
<proteinExistence type="predicted"/>
<dbReference type="PANTHER" id="PTHR34606">
    <property type="entry name" value="BON DOMAIN-CONTAINING PROTEIN"/>
    <property type="match status" value="1"/>
</dbReference>
<evidence type="ECO:0000313" key="4">
    <source>
        <dbReference type="Proteomes" id="UP000006697"/>
    </source>
</evidence>
<dbReference type="Proteomes" id="UP000006697">
    <property type="component" value="Chromosome"/>
</dbReference>
<keyword evidence="4" id="KW-1185">Reference proteome</keyword>
<dbReference type="AlphaFoldDB" id="A4GAE1"/>
<dbReference type="InterPro" id="IPR051686">
    <property type="entry name" value="Lipoprotein_DolP"/>
</dbReference>
<dbReference type="KEGG" id="har:HEAR3376"/>
<dbReference type="eggNOG" id="COG2823">
    <property type="taxonomic scope" value="Bacteria"/>
</dbReference>
<dbReference type="STRING" id="204773.HEAR3376"/>
<dbReference type="Pfam" id="PF04972">
    <property type="entry name" value="BON"/>
    <property type="match status" value="1"/>
</dbReference>
<feature type="chain" id="PRO_5002669259" description="BON domain-containing protein" evidence="1">
    <location>
        <begin position="19"/>
        <end position="110"/>
    </location>
</feature>
<dbReference type="Gene3D" id="3.30.1340.30">
    <property type="match status" value="1"/>
</dbReference>
<dbReference type="OrthoDB" id="8781351at2"/>
<evidence type="ECO:0000259" key="2">
    <source>
        <dbReference type="PROSITE" id="PS50914"/>
    </source>
</evidence>
<name>A4GAE1_HERAR</name>
<keyword evidence="1" id="KW-0732">Signal</keyword>
<feature type="domain" description="BON" evidence="2">
    <location>
        <begin position="42"/>
        <end position="110"/>
    </location>
</feature>
<reference evidence="3 4" key="1">
    <citation type="journal article" date="2007" name="PLoS Genet.">
        <title>A tale of two oxidation states: bacterial colonization of arsenic-rich environments.</title>
        <authorList>
            <person name="Muller D."/>
            <person name="Medigue C."/>
            <person name="Koechler S."/>
            <person name="Barbe V."/>
            <person name="Barakat M."/>
            <person name="Talla E."/>
            <person name="Bonnefoy V."/>
            <person name="Krin E."/>
            <person name="Arsene-Ploetze F."/>
            <person name="Carapito C."/>
            <person name="Chandler M."/>
            <person name="Cournoyer B."/>
            <person name="Cruveiller S."/>
            <person name="Dossat C."/>
            <person name="Duval S."/>
            <person name="Heymann M."/>
            <person name="Leize E."/>
            <person name="Lieutaud A."/>
            <person name="Lievremont D."/>
            <person name="Makita Y."/>
            <person name="Mangenot S."/>
            <person name="Nitschke W."/>
            <person name="Ortet P."/>
            <person name="Perdrial N."/>
            <person name="Schoepp B."/>
            <person name="Siguier N."/>
            <person name="Simeonova D.D."/>
            <person name="Rouy Z."/>
            <person name="Segurens B."/>
            <person name="Turlin E."/>
            <person name="Vallenet D."/>
            <person name="Van Dorsselaer A."/>
            <person name="Weiss S."/>
            <person name="Weissenbach J."/>
            <person name="Lett M.C."/>
            <person name="Danchin A."/>
            <person name="Bertin P.N."/>
        </authorList>
    </citation>
    <scope>NUCLEOTIDE SEQUENCE [LARGE SCALE GENOMIC DNA]</scope>
    <source>
        <strain evidence="4">ULPAs1</strain>
    </source>
</reference>
<dbReference type="PROSITE" id="PS51257">
    <property type="entry name" value="PROKAR_LIPOPROTEIN"/>
    <property type="match status" value="1"/>
</dbReference>
<feature type="signal peptide" evidence="1">
    <location>
        <begin position="1"/>
        <end position="18"/>
    </location>
</feature>